<keyword evidence="5" id="KW-1185">Reference proteome</keyword>
<name>Q1CW28_MYXXD</name>
<dbReference type="HOGENOM" id="CLU_043263_0_0_7"/>
<evidence type="ECO:0000256" key="2">
    <source>
        <dbReference type="SAM" id="MobiDB-lite"/>
    </source>
</evidence>
<dbReference type="STRING" id="246197.MXAN_7282"/>
<proteinExistence type="predicted"/>
<keyword evidence="1" id="KW-0051">Antiviral defense</keyword>
<feature type="region of interest" description="Disordered" evidence="2">
    <location>
        <begin position="287"/>
        <end position="356"/>
    </location>
</feature>
<evidence type="ECO:0000256" key="1">
    <source>
        <dbReference type="ARBA" id="ARBA00023118"/>
    </source>
</evidence>
<sequence length="496" mass="55034">MSSLVLPDPPSSEAIHLRRRFAKGPKLASFTLALKTFTPILGGGPVARSPDLPSVDIIRVPTLRGHLRFWWRALYGHAYVGRGAEALARRERELWGGMGRAKKGPGDDEARAWRSQVELRVLDVRPEGEDTKPINLGTTAGYALWPARKGKNEQADIPRWAPGLQFTLEVIAPEGEDMAQVRNAVRAWILFGGYGSRGRRGCGSVCLAASGPVAAEWLPASADRASLRRLFGDVPLFAPEQAADACDMPLLRGARLFRGNAGAKPRDGSEVWLIALKWLREFRQGTEPAPAGSAEQVGIARKPGEGNRAGRSNWPEADKIRRFARPSGKDSRGGFAPRSEGKAYPEVHAPRPQHSATAAWPRAGFGLPIVFHFQQKRREDNDYYQPKEPEDIQLQWEESGSEKLMDRLASPLIVKALPLADGRFEPIALWLERGAPRGGQVVMTQRGTAVPRTRVPFESSFRARDDQPLFQTLQQADNLRDAFFWWLEETRRAQEA</sequence>
<dbReference type="EnsemblBacteria" id="ABF92840">
    <property type="protein sequence ID" value="ABF92840"/>
    <property type="gene ID" value="MXAN_7282"/>
</dbReference>
<organism evidence="4 5">
    <name type="scientific">Myxococcus xanthus (strain DK1622)</name>
    <dbReference type="NCBI Taxonomy" id="246197"/>
    <lineage>
        <taxon>Bacteria</taxon>
        <taxon>Pseudomonadati</taxon>
        <taxon>Myxococcota</taxon>
        <taxon>Myxococcia</taxon>
        <taxon>Myxococcales</taxon>
        <taxon>Cystobacterineae</taxon>
        <taxon>Myxococcaceae</taxon>
        <taxon>Myxococcus</taxon>
    </lineage>
</organism>
<dbReference type="KEGG" id="mxa:MXAN_7282"/>
<dbReference type="eggNOG" id="COG1367">
    <property type="taxonomic scope" value="Bacteria"/>
</dbReference>
<dbReference type="AlphaFoldDB" id="Q1CW28"/>
<dbReference type="GeneID" id="41364447"/>
<evidence type="ECO:0000313" key="4">
    <source>
        <dbReference type="EMBL" id="ABF92840.1"/>
    </source>
</evidence>
<dbReference type="OrthoDB" id="190500at2"/>
<feature type="compositionally biased region" description="Basic and acidic residues" evidence="2">
    <location>
        <begin position="316"/>
        <end position="332"/>
    </location>
</feature>
<feature type="compositionally biased region" description="Basic and acidic residues" evidence="2">
    <location>
        <begin position="339"/>
        <end position="349"/>
    </location>
</feature>
<dbReference type="GO" id="GO:0051607">
    <property type="term" value="P:defense response to virus"/>
    <property type="evidence" value="ECO:0007669"/>
    <property type="project" value="UniProtKB-KW"/>
</dbReference>
<feature type="domain" description="CRISPR type III-associated protein" evidence="3">
    <location>
        <begin position="34"/>
        <end position="205"/>
    </location>
</feature>
<dbReference type="Proteomes" id="UP000002402">
    <property type="component" value="Chromosome"/>
</dbReference>
<dbReference type="Pfam" id="PF03787">
    <property type="entry name" value="RAMPs"/>
    <property type="match status" value="1"/>
</dbReference>
<evidence type="ECO:0000259" key="3">
    <source>
        <dbReference type="Pfam" id="PF03787"/>
    </source>
</evidence>
<dbReference type="EMBL" id="CP000113">
    <property type="protein sequence ID" value="ABF92840.1"/>
    <property type="molecule type" value="Genomic_DNA"/>
</dbReference>
<accession>Q1CW28</accession>
<dbReference type="InterPro" id="IPR005537">
    <property type="entry name" value="RAMP_III_fam"/>
</dbReference>
<protein>
    <submittedName>
        <fullName evidence="4">CRISPR-associated RAMP protein Cmr1</fullName>
    </submittedName>
</protein>
<gene>
    <name evidence="4" type="primary">cmr1</name>
    <name evidence="4" type="ordered locus">MXAN_7282</name>
</gene>
<reference evidence="4 5" key="1">
    <citation type="journal article" date="2006" name="Proc. Natl. Acad. Sci. U.S.A.">
        <title>Evolution of sensory complexity recorded in a myxobacterial genome.</title>
        <authorList>
            <person name="Goldman B.S."/>
            <person name="Nierman W.C."/>
            <person name="Kaiser D."/>
            <person name="Slater S.C."/>
            <person name="Durkin A.S."/>
            <person name="Eisen J.A."/>
            <person name="Ronning C.M."/>
            <person name="Barbazuk W.B."/>
            <person name="Blanchard M."/>
            <person name="Field C."/>
            <person name="Halling C."/>
            <person name="Hinkle G."/>
            <person name="Iartchuk O."/>
            <person name="Kim H.S."/>
            <person name="Mackenzie C."/>
            <person name="Madupu R."/>
            <person name="Miller N."/>
            <person name="Shvartsbeyn A."/>
            <person name="Sullivan S.A."/>
            <person name="Vaudin M."/>
            <person name="Wiegand R."/>
            <person name="Kaplan H.B."/>
        </authorList>
    </citation>
    <scope>NUCLEOTIDE SEQUENCE [LARGE SCALE GENOMIC DNA]</scope>
    <source>
        <strain evidence="5">DK1622</strain>
    </source>
</reference>
<evidence type="ECO:0000313" key="5">
    <source>
        <dbReference type="Proteomes" id="UP000002402"/>
    </source>
</evidence>
<dbReference type="RefSeq" id="WP_011557201.1">
    <property type="nucleotide sequence ID" value="NC_008095.1"/>
</dbReference>